<dbReference type="Proteomes" id="UP000676336">
    <property type="component" value="Unassembled WGS sequence"/>
</dbReference>
<accession>A0A8S3IQK8</accession>
<evidence type="ECO:0000313" key="1">
    <source>
        <dbReference type="EMBL" id="CAF5205587.1"/>
    </source>
</evidence>
<sequence length="111" mass="12455">MDLNSTIKSSQLLTPNSLISSNTMNLSSTPIRSRTNSLSSNSSILTNAANLLTDMPNEYSYLDLTKVNAFINEINNNNTKLDDLMISPSKLIRKRRLSIEYPFPFLVEQAK</sequence>
<dbReference type="EMBL" id="CAJOBI010335759">
    <property type="protein sequence ID" value="CAF5205587.1"/>
    <property type="molecule type" value="Genomic_DNA"/>
</dbReference>
<comment type="caution">
    <text evidence="1">The sequence shown here is derived from an EMBL/GenBank/DDBJ whole genome shotgun (WGS) entry which is preliminary data.</text>
</comment>
<name>A0A8S3IQK8_9BILA</name>
<reference evidence="1" key="1">
    <citation type="submission" date="2021-02" db="EMBL/GenBank/DDBJ databases">
        <authorList>
            <person name="Nowell W R."/>
        </authorList>
    </citation>
    <scope>NUCLEOTIDE SEQUENCE</scope>
</reference>
<feature type="non-terminal residue" evidence="1">
    <location>
        <position position="111"/>
    </location>
</feature>
<protein>
    <submittedName>
        <fullName evidence="1">Uncharacterized protein</fullName>
    </submittedName>
</protein>
<dbReference type="AlphaFoldDB" id="A0A8S3IQK8"/>
<gene>
    <name evidence="1" type="ORF">SMN809_LOCUS76802</name>
</gene>
<proteinExistence type="predicted"/>
<organism evidence="1 2">
    <name type="scientific">Rotaria magnacalcarata</name>
    <dbReference type="NCBI Taxonomy" id="392030"/>
    <lineage>
        <taxon>Eukaryota</taxon>
        <taxon>Metazoa</taxon>
        <taxon>Spiralia</taxon>
        <taxon>Gnathifera</taxon>
        <taxon>Rotifera</taxon>
        <taxon>Eurotatoria</taxon>
        <taxon>Bdelloidea</taxon>
        <taxon>Philodinida</taxon>
        <taxon>Philodinidae</taxon>
        <taxon>Rotaria</taxon>
    </lineage>
</organism>
<evidence type="ECO:0000313" key="2">
    <source>
        <dbReference type="Proteomes" id="UP000676336"/>
    </source>
</evidence>